<dbReference type="PROSITE" id="PS50048">
    <property type="entry name" value="ZN2_CY6_FUNGAL_2"/>
    <property type="match status" value="1"/>
</dbReference>
<dbReference type="Pfam" id="PF04082">
    <property type="entry name" value="Fungal_trans"/>
    <property type="match status" value="1"/>
</dbReference>
<evidence type="ECO:0000256" key="1">
    <source>
        <dbReference type="ARBA" id="ARBA00004123"/>
    </source>
</evidence>
<evidence type="ECO:0000313" key="6">
    <source>
        <dbReference type="EMBL" id="KIY70219.1"/>
    </source>
</evidence>
<dbReference type="GO" id="GO:0006351">
    <property type="term" value="P:DNA-templated transcription"/>
    <property type="evidence" value="ECO:0007669"/>
    <property type="project" value="InterPro"/>
</dbReference>
<name>A0A0D7BJF3_9AGAR</name>
<dbReference type="InterPro" id="IPR001138">
    <property type="entry name" value="Zn2Cys6_DnaBD"/>
</dbReference>
<evidence type="ECO:0000259" key="5">
    <source>
        <dbReference type="PROSITE" id="PS50048"/>
    </source>
</evidence>
<dbReference type="OrthoDB" id="424974at2759"/>
<evidence type="ECO:0000313" key="7">
    <source>
        <dbReference type="Proteomes" id="UP000054007"/>
    </source>
</evidence>
<gene>
    <name evidence="6" type="ORF">CYLTODRAFT_371322</name>
</gene>
<dbReference type="CDD" id="cd00067">
    <property type="entry name" value="GAL4"/>
    <property type="match status" value="1"/>
</dbReference>
<sequence>MAGYHPYHKNGESSTQRMTPPAPDDQSALLSLTKSHNKANKRKRGEIACAECRRLKIRCDRIVPCTTCVKRGCGSLCPNGTVPPGEGGRFVLAATEHLETQRQDLEARMHALEDALAVAYLGHSDEPHPLLAQKYEDVDPNEEQSSPPPPPDEPKEIPRPQQTTSLSNAMGVLRIAEDGDTQFFDVLQAPHTRPPPLTELDISYLPEEISICCRYFPFAPQTFPKKTVMQSIESFLPPLQRAHALVDTFLEHLSWMFHIVSRKQMRDLAEIIYKKEEVEYGPHDLALLLVVLGVGAMVDLDLPPYSAEAQHYYKLAQAALCLQPLLIEESFVSVKVIHLMSIYNGLSGKEENLETSSTLLSLAMQVALRIGCHIDPTTWGFSDKEAYDRRVYWWNLVSANTWQSLVTGRPPVLPQGFLTCKIPSPEDEAKYQSGEVPLGFGIWGFKFSADLLLEVVRVSLSAKPPPYEKILELDKKIRDFGTENPSRPSHEGTTALSMRNFVRSHYKDLIQLFLHRACFTQAMMDYPSDPLSSPYGPSVRAAYTSACIVLEDTRAQYYKKPALSSRIWRIWSFAFTAAVVVGTIAIRGAHLPLQPCALDQLESIYSVFKDASNISSRALRAVPVLKQMLEKAREALTTLPMTVPDNMPPDMAPPPMMPVHLPPVLPDTHQSFPSSAPFDFDFSGPLHTNQLPPILNEPLTRMQPSGYQGRDARAKGRPPRMHSSGQVRLPSISSFGQQQQQQQSMMESRAMYPHNQYTTFADLTQGWDGLFHETSVGPGMGLGFGGGGGRIGPGHGMGDGTGIGGGLRVGTGINADEMMDDRWVNFMNNYGIMSEPGPRHSHMGL</sequence>
<evidence type="ECO:0000256" key="3">
    <source>
        <dbReference type="ARBA" id="ARBA00023242"/>
    </source>
</evidence>
<dbReference type="Proteomes" id="UP000054007">
    <property type="component" value="Unassembled WGS sequence"/>
</dbReference>
<comment type="subcellular location">
    <subcellularLocation>
        <location evidence="1">Nucleus</location>
    </subcellularLocation>
</comment>
<dbReference type="CDD" id="cd12148">
    <property type="entry name" value="fungal_TF_MHR"/>
    <property type="match status" value="1"/>
</dbReference>
<dbReference type="AlphaFoldDB" id="A0A0D7BJF3"/>
<dbReference type="GO" id="GO:0003677">
    <property type="term" value="F:DNA binding"/>
    <property type="evidence" value="ECO:0007669"/>
    <property type="project" value="InterPro"/>
</dbReference>
<accession>A0A0D7BJF3</accession>
<organism evidence="6 7">
    <name type="scientific">Cylindrobasidium torrendii FP15055 ss-10</name>
    <dbReference type="NCBI Taxonomy" id="1314674"/>
    <lineage>
        <taxon>Eukaryota</taxon>
        <taxon>Fungi</taxon>
        <taxon>Dikarya</taxon>
        <taxon>Basidiomycota</taxon>
        <taxon>Agaricomycotina</taxon>
        <taxon>Agaricomycetes</taxon>
        <taxon>Agaricomycetidae</taxon>
        <taxon>Agaricales</taxon>
        <taxon>Marasmiineae</taxon>
        <taxon>Physalacriaceae</taxon>
        <taxon>Cylindrobasidium</taxon>
    </lineage>
</organism>
<dbReference type="InterPro" id="IPR007219">
    <property type="entry name" value="XnlR_reg_dom"/>
</dbReference>
<keyword evidence="2" id="KW-0479">Metal-binding</keyword>
<feature type="region of interest" description="Disordered" evidence="4">
    <location>
        <begin position="1"/>
        <end position="28"/>
    </location>
</feature>
<dbReference type="InterPro" id="IPR036864">
    <property type="entry name" value="Zn2-C6_fun-type_DNA-bd_sf"/>
</dbReference>
<dbReference type="SMART" id="SM00066">
    <property type="entry name" value="GAL4"/>
    <property type="match status" value="1"/>
</dbReference>
<dbReference type="STRING" id="1314674.A0A0D7BJF3"/>
<feature type="region of interest" description="Disordered" evidence="4">
    <location>
        <begin position="138"/>
        <end position="162"/>
    </location>
</feature>
<dbReference type="PANTHER" id="PTHR31001:SF56">
    <property type="entry name" value="ZN(2)-C6 FUNGAL-TYPE DOMAIN-CONTAINING PROTEIN"/>
    <property type="match status" value="1"/>
</dbReference>
<protein>
    <recommendedName>
        <fullName evidence="5">Zn(2)-C6 fungal-type domain-containing protein</fullName>
    </recommendedName>
</protein>
<evidence type="ECO:0000256" key="2">
    <source>
        <dbReference type="ARBA" id="ARBA00022723"/>
    </source>
</evidence>
<dbReference type="GO" id="GO:0008270">
    <property type="term" value="F:zinc ion binding"/>
    <property type="evidence" value="ECO:0007669"/>
    <property type="project" value="InterPro"/>
</dbReference>
<dbReference type="PANTHER" id="PTHR31001">
    <property type="entry name" value="UNCHARACTERIZED TRANSCRIPTIONAL REGULATORY PROTEIN"/>
    <property type="match status" value="1"/>
</dbReference>
<dbReference type="SMART" id="SM00906">
    <property type="entry name" value="Fungal_trans"/>
    <property type="match status" value="1"/>
</dbReference>
<dbReference type="EMBL" id="KN880471">
    <property type="protein sequence ID" value="KIY70219.1"/>
    <property type="molecule type" value="Genomic_DNA"/>
</dbReference>
<feature type="region of interest" description="Disordered" evidence="4">
    <location>
        <begin position="705"/>
        <end position="727"/>
    </location>
</feature>
<dbReference type="GO" id="GO:0005634">
    <property type="term" value="C:nucleus"/>
    <property type="evidence" value="ECO:0007669"/>
    <property type="project" value="UniProtKB-SubCell"/>
</dbReference>
<reference evidence="6 7" key="1">
    <citation type="journal article" date="2015" name="Fungal Genet. Biol.">
        <title>Evolution of novel wood decay mechanisms in Agaricales revealed by the genome sequences of Fistulina hepatica and Cylindrobasidium torrendii.</title>
        <authorList>
            <person name="Floudas D."/>
            <person name="Held B.W."/>
            <person name="Riley R."/>
            <person name="Nagy L.G."/>
            <person name="Koehler G."/>
            <person name="Ransdell A.S."/>
            <person name="Younus H."/>
            <person name="Chow J."/>
            <person name="Chiniquy J."/>
            <person name="Lipzen A."/>
            <person name="Tritt A."/>
            <person name="Sun H."/>
            <person name="Haridas S."/>
            <person name="LaButti K."/>
            <person name="Ohm R.A."/>
            <person name="Kues U."/>
            <person name="Blanchette R.A."/>
            <person name="Grigoriev I.V."/>
            <person name="Minto R.E."/>
            <person name="Hibbett D.S."/>
        </authorList>
    </citation>
    <scope>NUCLEOTIDE SEQUENCE [LARGE SCALE GENOMIC DNA]</scope>
    <source>
        <strain evidence="6 7">FP15055 ss-10</strain>
    </source>
</reference>
<dbReference type="InterPro" id="IPR050613">
    <property type="entry name" value="Sec_Metabolite_Reg"/>
</dbReference>
<keyword evidence="3" id="KW-0539">Nucleus</keyword>
<keyword evidence="7" id="KW-1185">Reference proteome</keyword>
<dbReference type="Gene3D" id="4.10.240.10">
    <property type="entry name" value="Zn(2)-C6 fungal-type DNA-binding domain"/>
    <property type="match status" value="1"/>
</dbReference>
<dbReference type="PROSITE" id="PS00463">
    <property type="entry name" value="ZN2_CY6_FUNGAL_1"/>
    <property type="match status" value="1"/>
</dbReference>
<proteinExistence type="predicted"/>
<feature type="domain" description="Zn(2)-C6 fungal-type" evidence="5">
    <location>
        <begin position="48"/>
        <end position="77"/>
    </location>
</feature>
<dbReference type="SUPFAM" id="SSF57701">
    <property type="entry name" value="Zn2/Cys6 DNA-binding domain"/>
    <property type="match status" value="1"/>
</dbReference>
<evidence type="ECO:0000256" key="4">
    <source>
        <dbReference type="SAM" id="MobiDB-lite"/>
    </source>
</evidence>
<dbReference type="GO" id="GO:0000981">
    <property type="term" value="F:DNA-binding transcription factor activity, RNA polymerase II-specific"/>
    <property type="evidence" value="ECO:0007669"/>
    <property type="project" value="InterPro"/>
</dbReference>